<feature type="region of interest" description="Disordered" evidence="1">
    <location>
        <begin position="57"/>
        <end position="97"/>
    </location>
</feature>
<dbReference type="AlphaFoldDB" id="A0A2T6C2C2"/>
<evidence type="ECO:0000313" key="2">
    <source>
        <dbReference type="EMBL" id="PTX62448.1"/>
    </source>
</evidence>
<sequence length="97" mass="11107">MHDHDPYRGKTRVNRPVSFNPRDRTQRMMLEYIDREDVNFSGLVKNLLFTYLTGNLDLSGRSVEDSPVGRQERSKPEPRPASPASVKEPFGGMPVDF</sequence>
<keyword evidence="3" id="KW-1185">Reference proteome</keyword>
<proteinExistence type="predicted"/>
<dbReference type="RefSeq" id="WP_108022252.1">
    <property type="nucleotide sequence ID" value="NZ_QBKR01000005.1"/>
</dbReference>
<reference evidence="2 3" key="1">
    <citation type="submission" date="2018-04" db="EMBL/GenBank/DDBJ databases">
        <title>Genomic Encyclopedia of Archaeal and Bacterial Type Strains, Phase II (KMG-II): from individual species to whole genera.</title>
        <authorList>
            <person name="Goeker M."/>
        </authorList>
    </citation>
    <scope>NUCLEOTIDE SEQUENCE [LARGE SCALE GENOMIC DNA]</scope>
    <source>
        <strain evidence="2 3">DSM 45787</strain>
    </source>
</reference>
<comment type="caution">
    <text evidence="2">The sequence shown here is derived from an EMBL/GenBank/DDBJ whole genome shotgun (WGS) entry which is preliminary data.</text>
</comment>
<evidence type="ECO:0000256" key="1">
    <source>
        <dbReference type="SAM" id="MobiDB-lite"/>
    </source>
</evidence>
<evidence type="ECO:0000313" key="3">
    <source>
        <dbReference type="Proteomes" id="UP000244240"/>
    </source>
</evidence>
<feature type="region of interest" description="Disordered" evidence="1">
    <location>
        <begin position="1"/>
        <end position="20"/>
    </location>
</feature>
<organism evidence="2 3">
    <name type="scientific">Melghirimyces profundicolus</name>
    <dbReference type="NCBI Taxonomy" id="1242148"/>
    <lineage>
        <taxon>Bacteria</taxon>
        <taxon>Bacillati</taxon>
        <taxon>Bacillota</taxon>
        <taxon>Bacilli</taxon>
        <taxon>Bacillales</taxon>
        <taxon>Thermoactinomycetaceae</taxon>
        <taxon>Melghirimyces</taxon>
    </lineage>
</organism>
<dbReference type="Proteomes" id="UP000244240">
    <property type="component" value="Unassembled WGS sequence"/>
</dbReference>
<dbReference type="OrthoDB" id="2990535at2"/>
<gene>
    <name evidence="2" type="ORF">C8P63_10543</name>
</gene>
<name>A0A2T6C2C2_9BACL</name>
<dbReference type="EMBL" id="QBKR01000005">
    <property type="protein sequence ID" value="PTX62448.1"/>
    <property type="molecule type" value="Genomic_DNA"/>
</dbReference>
<accession>A0A2T6C2C2</accession>
<protein>
    <submittedName>
        <fullName evidence="2">Uncharacterized protein</fullName>
    </submittedName>
</protein>